<dbReference type="EMBL" id="CAUOFW020001724">
    <property type="protein sequence ID" value="CAK9147773.1"/>
    <property type="molecule type" value="Genomic_DNA"/>
</dbReference>
<evidence type="ECO:0000313" key="3">
    <source>
        <dbReference type="Proteomes" id="UP001642360"/>
    </source>
</evidence>
<reference evidence="2 3" key="1">
    <citation type="submission" date="2024-02" db="EMBL/GenBank/DDBJ databases">
        <authorList>
            <person name="Vignale AGUSTIN F."/>
            <person name="Sosa J E."/>
            <person name="Modenutti C."/>
        </authorList>
    </citation>
    <scope>NUCLEOTIDE SEQUENCE [LARGE SCALE GENOMIC DNA]</scope>
</reference>
<evidence type="ECO:0000313" key="2">
    <source>
        <dbReference type="EMBL" id="CAK9147773.1"/>
    </source>
</evidence>
<feature type="region of interest" description="Disordered" evidence="1">
    <location>
        <begin position="1"/>
        <end position="182"/>
    </location>
</feature>
<dbReference type="Pfam" id="PF04749">
    <property type="entry name" value="PLAC8"/>
    <property type="match status" value="1"/>
</dbReference>
<dbReference type="InterPro" id="IPR006461">
    <property type="entry name" value="PLAC_motif_containing"/>
</dbReference>
<comment type="caution">
    <text evidence="2">The sequence shown here is derived from an EMBL/GenBank/DDBJ whole genome shotgun (WGS) entry which is preliminary data.</text>
</comment>
<name>A0ABC8RSR0_9AQUA</name>
<keyword evidence="3" id="KW-1185">Reference proteome</keyword>
<organism evidence="2 3">
    <name type="scientific">Ilex paraguariensis</name>
    <name type="common">yerba mate</name>
    <dbReference type="NCBI Taxonomy" id="185542"/>
    <lineage>
        <taxon>Eukaryota</taxon>
        <taxon>Viridiplantae</taxon>
        <taxon>Streptophyta</taxon>
        <taxon>Embryophyta</taxon>
        <taxon>Tracheophyta</taxon>
        <taxon>Spermatophyta</taxon>
        <taxon>Magnoliopsida</taxon>
        <taxon>eudicotyledons</taxon>
        <taxon>Gunneridae</taxon>
        <taxon>Pentapetalae</taxon>
        <taxon>asterids</taxon>
        <taxon>campanulids</taxon>
        <taxon>Aquifoliales</taxon>
        <taxon>Aquifoliaceae</taxon>
        <taxon>Ilex</taxon>
    </lineage>
</organism>
<accession>A0ABC8RSR0</accession>
<feature type="compositionally biased region" description="Low complexity" evidence="1">
    <location>
        <begin position="12"/>
        <end position="30"/>
    </location>
</feature>
<evidence type="ECO:0000256" key="1">
    <source>
        <dbReference type="SAM" id="MobiDB-lite"/>
    </source>
</evidence>
<feature type="compositionally biased region" description="Pro residues" evidence="1">
    <location>
        <begin position="89"/>
        <end position="98"/>
    </location>
</feature>
<proteinExistence type="predicted"/>
<feature type="compositionally biased region" description="Low complexity" evidence="1">
    <location>
        <begin position="68"/>
        <end position="79"/>
    </location>
</feature>
<dbReference type="AlphaFoldDB" id="A0ABC8RSR0"/>
<dbReference type="Proteomes" id="UP001642360">
    <property type="component" value="Unassembled WGS sequence"/>
</dbReference>
<sequence length="381" mass="42165">MGRIQANPTPAYYQDPSQSHPQSYPQPQDQDLYEPVTEAPLETFDDIPPPPYESYLSEETQQENYQHETYNTPENNPEESQPLHYHRSPPVPPPPPHQPSQNPQQPEQFPPQSPSAYPTQPVPYPPQNPPPQAPPQAFPPPPGQPQAFPPHPPGTPQAFPPPQGQPQAFPPPPGKPQAFPPPQVAFERPQVVQFPPPQGVGVQVEYQAMQSPSSLLHNAQGFNSPIMGVPMAIQNTTPLVATEGWKTGLFDCLEDPGNALVTACFPCLTFGQIAEVIDNGHTSCGTSGMLYGLIACCIAMPCLMSCTYRTKLRNRYGLVESPAPDWVTHCFCEWCALCQEYRELQHRGLDPSIGWMGNVAKQQKMQQQVAMMPPMNQRMMG</sequence>
<dbReference type="NCBIfam" id="TIGR01571">
    <property type="entry name" value="A_thal_Cys_rich"/>
    <property type="match status" value="1"/>
</dbReference>
<dbReference type="PANTHER" id="PTHR15907">
    <property type="entry name" value="DUF614 FAMILY PROTEIN-RELATED"/>
    <property type="match status" value="1"/>
</dbReference>
<gene>
    <name evidence="2" type="ORF">ILEXP_LOCUS15713</name>
</gene>
<feature type="compositionally biased region" description="Pro residues" evidence="1">
    <location>
        <begin position="120"/>
        <end position="182"/>
    </location>
</feature>
<protein>
    <submittedName>
        <fullName evidence="2">Uncharacterized protein</fullName>
    </submittedName>
</protein>
<dbReference type="PRINTS" id="PR01217">
    <property type="entry name" value="PRICHEXTENSN"/>
</dbReference>